<dbReference type="SUPFAM" id="SSF69118">
    <property type="entry name" value="AhpD-like"/>
    <property type="match status" value="1"/>
</dbReference>
<dbReference type="PANTHER" id="PTHR34846:SF5">
    <property type="entry name" value="CARBOXYMUCONOLACTONE DECARBOXYLASE-LIKE DOMAIN-CONTAINING PROTEIN"/>
    <property type="match status" value="1"/>
</dbReference>
<dbReference type="OrthoDB" id="9801997at2"/>
<dbReference type="RefSeq" id="WP_159545040.1">
    <property type="nucleotide sequence ID" value="NZ_CP047156.1"/>
</dbReference>
<name>A0A7L4YPL1_9ACTN</name>
<dbReference type="InterPro" id="IPR003779">
    <property type="entry name" value="CMD-like"/>
</dbReference>
<dbReference type="AlphaFoldDB" id="A0A7L4YPL1"/>
<protein>
    <submittedName>
        <fullName evidence="3">Carboxymuconolactone decarboxylase family protein</fullName>
    </submittedName>
</protein>
<feature type="region of interest" description="Disordered" evidence="1">
    <location>
        <begin position="190"/>
        <end position="222"/>
    </location>
</feature>
<reference evidence="3 4" key="1">
    <citation type="journal article" date="2018" name="Int. J. Syst. Evol. Microbiol.">
        <title>Epidermidibacterium keratini gen. nov., sp. nov., a member of the family Sporichthyaceae, isolated from keratin epidermis.</title>
        <authorList>
            <person name="Lee D.G."/>
            <person name="Trujillo M.E."/>
            <person name="Kang S."/>
            <person name="Nam J.J."/>
            <person name="Kim Y.J."/>
        </authorList>
    </citation>
    <scope>NUCLEOTIDE SEQUENCE [LARGE SCALE GENOMIC DNA]</scope>
    <source>
        <strain evidence="3 4">EPI-7</strain>
    </source>
</reference>
<keyword evidence="4" id="KW-1185">Reference proteome</keyword>
<sequence>MPRLRRLAKSEVTDEFTLKMYGELFGDRDPVAEPGTETGTPGDWWTVFALVPDVLRHFVDAYAMYHNPRRVIDPILRELGQTRAAWNLSSAFVYSQHVKALRAYGVSDDRIAAISSWSTSTDFSAPERAVLAYTDALTLEQGRVADGTFAALKAELSDEAILELTYILAYYGASATISKALRLEYDDRPDPIAEVPGGPYPLPGEEGYIPPTVEPDSEGKDR</sequence>
<dbReference type="InParanoid" id="A0A7L4YPL1"/>
<evidence type="ECO:0000256" key="1">
    <source>
        <dbReference type="SAM" id="MobiDB-lite"/>
    </source>
</evidence>
<dbReference type="EMBL" id="CP047156">
    <property type="protein sequence ID" value="QHC00497.1"/>
    <property type="molecule type" value="Genomic_DNA"/>
</dbReference>
<dbReference type="Proteomes" id="UP000463857">
    <property type="component" value="Chromosome"/>
</dbReference>
<gene>
    <name evidence="3" type="ORF">EK0264_09530</name>
</gene>
<dbReference type="InterPro" id="IPR029032">
    <property type="entry name" value="AhpD-like"/>
</dbReference>
<dbReference type="PANTHER" id="PTHR34846">
    <property type="entry name" value="4-CARBOXYMUCONOLACTONE DECARBOXYLASE FAMILY PROTEIN (AFU_ORTHOLOGUE AFUA_6G11590)"/>
    <property type="match status" value="1"/>
</dbReference>
<accession>A0A7L4YPL1</accession>
<evidence type="ECO:0000313" key="4">
    <source>
        <dbReference type="Proteomes" id="UP000463857"/>
    </source>
</evidence>
<dbReference type="Gene3D" id="1.20.1290.10">
    <property type="entry name" value="AhpD-like"/>
    <property type="match status" value="1"/>
</dbReference>
<organism evidence="3 4">
    <name type="scientific">Epidermidibacterium keratini</name>
    <dbReference type="NCBI Taxonomy" id="1891644"/>
    <lineage>
        <taxon>Bacteria</taxon>
        <taxon>Bacillati</taxon>
        <taxon>Actinomycetota</taxon>
        <taxon>Actinomycetes</taxon>
        <taxon>Sporichthyales</taxon>
        <taxon>Sporichthyaceae</taxon>
        <taxon>Epidermidibacterium</taxon>
    </lineage>
</organism>
<dbReference type="KEGG" id="eke:EK0264_09530"/>
<evidence type="ECO:0000313" key="3">
    <source>
        <dbReference type="EMBL" id="QHC00497.1"/>
    </source>
</evidence>
<dbReference type="GO" id="GO:0051920">
    <property type="term" value="F:peroxiredoxin activity"/>
    <property type="evidence" value="ECO:0007669"/>
    <property type="project" value="InterPro"/>
</dbReference>
<evidence type="ECO:0000259" key="2">
    <source>
        <dbReference type="Pfam" id="PF02627"/>
    </source>
</evidence>
<dbReference type="Pfam" id="PF02627">
    <property type="entry name" value="CMD"/>
    <property type="match status" value="1"/>
</dbReference>
<proteinExistence type="predicted"/>
<feature type="domain" description="Carboxymuconolactone decarboxylase-like" evidence="2">
    <location>
        <begin position="60"/>
        <end position="135"/>
    </location>
</feature>